<comment type="caution">
    <text evidence="1">The sequence shown here is derived from an EMBL/GenBank/DDBJ whole genome shotgun (WGS) entry which is preliminary data.</text>
</comment>
<dbReference type="Proteomes" id="UP001054945">
    <property type="component" value="Unassembled WGS sequence"/>
</dbReference>
<reference evidence="1 2" key="1">
    <citation type="submission" date="2021-06" db="EMBL/GenBank/DDBJ databases">
        <title>Caerostris extrusa draft genome.</title>
        <authorList>
            <person name="Kono N."/>
            <person name="Arakawa K."/>
        </authorList>
    </citation>
    <scope>NUCLEOTIDE SEQUENCE [LARGE SCALE GENOMIC DNA]</scope>
</reference>
<organism evidence="1 2">
    <name type="scientific">Caerostris extrusa</name>
    <name type="common">Bark spider</name>
    <name type="synonym">Caerostris bankana</name>
    <dbReference type="NCBI Taxonomy" id="172846"/>
    <lineage>
        <taxon>Eukaryota</taxon>
        <taxon>Metazoa</taxon>
        <taxon>Ecdysozoa</taxon>
        <taxon>Arthropoda</taxon>
        <taxon>Chelicerata</taxon>
        <taxon>Arachnida</taxon>
        <taxon>Araneae</taxon>
        <taxon>Araneomorphae</taxon>
        <taxon>Entelegynae</taxon>
        <taxon>Araneoidea</taxon>
        <taxon>Araneidae</taxon>
        <taxon>Caerostris</taxon>
    </lineage>
</organism>
<gene>
    <name evidence="1" type="ORF">CEXT_754351</name>
</gene>
<accession>A0AAV4PQX9</accession>
<feature type="non-terminal residue" evidence="1">
    <location>
        <position position="1"/>
    </location>
</feature>
<keyword evidence="2" id="KW-1185">Reference proteome</keyword>
<proteinExistence type="predicted"/>
<sequence length="44" mass="5018">ETIRSDDNITNDFVVDMWTLAKNTEKELGPTLSRGYSIEKDNSI</sequence>
<protein>
    <submittedName>
        <fullName evidence="1">Uncharacterized protein</fullName>
    </submittedName>
</protein>
<evidence type="ECO:0000313" key="1">
    <source>
        <dbReference type="EMBL" id="GIX98330.1"/>
    </source>
</evidence>
<dbReference type="AlphaFoldDB" id="A0AAV4PQX9"/>
<dbReference type="EMBL" id="BPLR01004891">
    <property type="protein sequence ID" value="GIX98330.1"/>
    <property type="molecule type" value="Genomic_DNA"/>
</dbReference>
<name>A0AAV4PQX9_CAEEX</name>
<evidence type="ECO:0000313" key="2">
    <source>
        <dbReference type="Proteomes" id="UP001054945"/>
    </source>
</evidence>